<keyword evidence="1" id="KW-0472">Membrane</keyword>
<dbReference type="AlphaFoldDB" id="A0AAU3HN26"/>
<organism evidence="2">
    <name type="scientific">Streptomyces sp. NBC_01393</name>
    <dbReference type="NCBI Taxonomy" id="2903851"/>
    <lineage>
        <taxon>Bacteria</taxon>
        <taxon>Bacillati</taxon>
        <taxon>Actinomycetota</taxon>
        <taxon>Actinomycetes</taxon>
        <taxon>Kitasatosporales</taxon>
        <taxon>Streptomycetaceae</taxon>
        <taxon>Streptomyces</taxon>
    </lineage>
</organism>
<name>A0AAU3HN26_9ACTN</name>
<protein>
    <recommendedName>
        <fullName evidence="3">DUF3592 domain-containing protein</fullName>
    </recommendedName>
</protein>
<reference evidence="2" key="1">
    <citation type="submission" date="2022-10" db="EMBL/GenBank/DDBJ databases">
        <title>The complete genomes of actinobacterial strains from the NBC collection.</title>
        <authorList>
            <person name="Joergensen T.S."/>
            <person name="Alvarez Arevalo M."/>
            <person name="Sterndorff E.B."/>
            <person name="Faurdal D."/>
            <person name="Vuksanovic O."/>
            <person name="Mourched A.-S."/>
            <person name="Charusanti P."/>
            <person name="Shaw S."/>
            <person name="Blin K."/>
            <person name="Weber T."/>
        </authorList>
    </citation>
    <scope>NUCLEOTIDE SEQUENCE</scope>
    <source>
        <strain evidence="2">NBC_01393</strain>
    </source>
</reference>
<evidence type="ECO:0008006" key="3">
    <source>
        <dbReference type="Google" id="ProtNLM"/>
    </source>
</evidence>
<feature type="transmembrane region" description="Helical" evidence="1">
    <location>
        <begin position="121"/>
        <end position="145"/>
    </location>
</feature>
<evidence type="ECO:0000313" key="2">
    <source>
        <dbReference type="EMBL" id="WTZ06862.1"/>
    </source>
</evidence>
<sequence>MAALILLLAMRTYEETGVAHAQSNGTLHAAGAIITKLTSHTTSGRDGGGQDGGSGDWNVTTKYTIELRIGDETKTANDVPDDSANDLQEGQRVQAGLWHGRVVEIDGRDVWLGWHPGGWDMALFMLYPLITGYLIALALAAAAYLAGRDGGVRLERQERAPSWAFGFLVGMAASFVLMGCAAFGNTIAYWPLAPVGAGTATALAGLRRALRRARATRVEDSPSGSAPAQV</sequence>
<keyword evidence="1" id="KW-1133">Transmembrane helix</keyword>
<feature type="transmembrane region" description="Helical" evidence="1">
    <location>
        <begin position="165"/>
        <end position="184"/>
    </location>
</feature>
<keyword evidence="1" id="KW-0812">Transmembrane</keyword>
<dbReference type="EMBL" id="CP109546">
    <property type="protein sequence ID" value="WTZ06862.1"/>
    <property type="molecule type" value="Genomic_DNA"/>
</dbReference>
<feature type="transmembrane region" description="Helical" evidence="1">
    <location>
        <begin position="190"/>
        <end position="210"/>
    </location>
</feature>
<gene>
    <name evidence="2" type="ORF">OG699_01830</name>
</gene>
<accession>A0AAU3HN26</accession>
<evidence type="ECO:0000256" key="1">
    <source>
        <dbReference type="SAM" id="Phobius"/>
    </source>
</evidence>
<proteinExistence type="predicted"/>